<evidence type="ECO:0000256" key="2">
    <source>
        <dbReference type="ARBA" id="ARBA00022821"/>
    </source>
</evidence>
<dbReference type="HOGENOM" id="CLU_000837_25_2_1"/>
<dbReference type="InterPro" id="IPR002182">
    <property type="entry name" value="NB-ARC"/>
</dbReference>
<dbReference type="SUPFAM" id="SSF52540">
    <property type="entry name" value="P-loop containing nucleoside triphosphate hydrolases"/>
    <property type="match status" value="1"/>
</dbReference>
<dbReference type="eggNOG" id="KOG4658">
    <property type="taxonomic scope" value="Eukaryota"/>
</dbReference>
<proteinExistence type="predicted"/>
<sequence>MERAATAAFANAIIGRIVNEIEKKYMIWRGLPRQSEELIRCLNTLALGMNDELVKCGGTPRTAVARAYGQEMRVLTQDIEDCLERFLHRVLSLIVSWALGRAMEDLFALMEQPNQVMLIAIVGFGGSGNTTLARAVYNSVADGAFSLCAWISIDLLEKSDHLGILTDIQLQLLPRVPFSLPALKDYLKLKEKRSIFKDRSIVLLTTTFHSIANKCTNHSPQEISPSRSEMPFGYVCNMKTLSNEDSQKVSLPWRCSPELVYGFATLLDKCDGHPLAFSCVASLLSCQDEPTGKFCMELCRNLGSFLTWDGTDEPNFSRLRGVLFDSFIGLPDHFVRTCMIYLGIFLVDNVLKRNVKIRRWCAEGYARSDPDEFSEQMVANRYFNFLVDRNIIQPVAPSSSSSVKMCRIHGLLHAFVLHKSVSKKFITMVDVERHGAVRHLVVRHSNTTNSGKTLRMDVSRARSLTFFGTGGCAISDFLKYKLIRVIDLEACSDLHDHHLEEICKLWNLRYLSLGPNISAIPKEIAKLKLLETLDISKTTVNVLPWVVIGLRRLVHLLGRFTLHVPGSKDREKLRKYLVRSTLETLAGFVAGRSPGLLQLMPHMKTLNKVKIWISYMEMAFIMLPEFVLLLNGLSVLCLSPARVTQGLISELSQMNCLLYLKVTADQADHFVIHTGAFQSLGKLHFVVCQSNFTLLEVQDGALPHLVSLQLLCSSLAGLPNFKIKHLESLKEVFLPSGDESKKHPNTPNILII</sequence>
<reference evidence="6 8" key="1">
    <citation type="journal article" date="2012" name="Nat. Biotechnol.">
        <title>Reference genome sequence of the model plant Setaria.</title>
        <authorList>
            <person name="Bennetzen J.L."/>
            <person name="Schmutz J."/>
            <person name="Wang H."/>
            <person name="Percifield R."/>
            <person name="Hawkins J."/>
            <person name="Pontaroli A.C."/>
            <person name="Estep M."/>
            <person name="Feng L."/>
            <person name="Vaughn J.N."/>
            <person name="Grimwood J."/>
            <person name="Jenkins J."/>
            <person name="Barry K."/>
            <person name="Lindquist E."/>
            <person name="Hellsten U."/>
            <person name="Deshpande S."/>
            <person name="Wang X."/>
            <person name="Wu X."/>
            <person name="Mitros T."/>
            <person name="Triplett J."/>
            <person name="Yang X."/>
            <person name="Ye C.Y."/>
            <person name="Mauro-Herrera M."/>
            <person name="Wang L."/>
            <person name="Li P."/>
            <person name="Sharma M."/>
            <person name="Sharma R."/>
            <person name="Ronald P.C."/>
            <person name="Panaud O."/>
            <person name="Kellogg E.A."/>
            <person name="Brutnell T.P."/>
            <person name="Doust A.N."/>
            <person name="Tuskan G.A."/>
            <person name="Rokhsar D."/>
            <person name="Devos K.M."/>
        </authorList>
    </citation>
    <scope>NUCLEOTIDE SEQUENCE [LARGE SCALE GENOMIC DNA]</scope>
    <source>
        <strain evidence="8">cv. Yugu1</strain>
        <strain evidence="6">Yugu1</strain>
    </source>
</reference>
<evidence type="ECO:0000259" key="3">
    <source>
        <dbReference type="Pfam" id="PF00931"/>
    </source>
</evidence>
<dbReference type="Pfam" id="PF23559">
    <property type="entry name" value="WHD_DRP"/>
    <property type="match status" value="1"/>
</dbReference>
<dbReference type="Proteomes" id="UP000004995">
    <property type="component" value="Unassembled WGS sequence"/>
</dbReference>
<evidence type="ECO:0000313" key="7">
    <source>
        <dbReference type="EnsemblPlants" id="KQL11225"/>
    </source>
</evidence>
<dbReference type="EMBL" id="CM003531">
    <property type="protein sequence ID" value="RCV22180.1"/>
    <property type="molecule type" value="Genomic_DNA"/>
</dbReference>
<dbReference type="InterPro" id="IPR032675">
    <property type="entry name" value="LRR_dom_sf"/>
</dbReference>
<dbReference type="SUPFAM" id="SSF52058">
    <property type="entry name" value="L domain-like"/>
    <property type="match status" value="1"/>
</dbReference>
<dbReference type="OrthoDB" id="648651at2759"/>
<dbReference type="Gramene" id="KQL11225">
    <property type="protein sequence ID" value="KQL11225"/>
    <property type="gene ID" value="SETIT_008008mg"/>
</dbReference>
<dbReference type="Pfam" id="PF00931">
    <property type="entry name" value="NB-ARC"/>
    <property type="match status" value="1"/>
</dbReference>
<dbReference type="InterPro" id="IPR027417">
    <property type="entry name" value="P-loop_NTPase"/>
</dbReference>
<protein>
    <submittedName>
        <fullName evidence="6 7">Uncharacterized protein</fullName>
    </submittedName>
</protein>
<dbReference type="InterPro" id="IPR044974">
    <property type="entry name" value="Disease_R_plants"/>
</dbReference>
<evidence type="ECO:0000313" key="8">
    <source>
        <dbReference type="Proteomes" id="UP000004995"/>
    </source>
</evidence>
<dbReference type="PANTHER" id="PTHR23155:SF983">
    <property type="entry name" value="NB-ARC DOMAIN CONTAINING PROTEIN, EXPRESSED"/>
    <property type="match status" value="1"/>
</dbReference>
<reference evidence="7" key="3">
    <citation type="submission" date="2018-08" db="UniProtKB">
        <authorList>
            <consortium name="EnsemblPlants"/>
        </authorList>
    </citation>
    <scope>IDENTIFICATION</scope>
    <source>
        <strain evidence="7">Yugu1</strain>
    </source>
</reference>
<dbReference type="GO" id="GO:0043531">
    <property type="term" value="F:ADP binding"/>
    <property type="evidence" value="ECO:0007669"/>
    <property type="project" value="InterPro"/>
</dbReference>
<accession>K3Y1E3</accession>
<dbReference type="PANTHER" id="PTHR23155">
    <property type="entry name" value="DISEASE RESISTANCE PROTEIN RP"/>
    <property type="match status" value="1"/>
</dbReference>
<dbReference type="OMA" id="KVIIRRW"/>
<dbReference type="AlphaFoldDB" id="K3Y1E3"/>
<keyword evidence="2" id="KW-0611">Plant defense</keyword>
<dbReference type="GO" id="GO:0051707">
    <property type="term" value="P:response to other organism"/>
    <property type="evidence" value="ECO:0007669"/>
    <property type="project" value="UniProtKB-ARBA"/>
</dbReference>
<dbReference type="PRINTS" id="PR00364">
    <property type="entry name" value="DISEASERSIST"/>
</dbReference>
<dbReference type="InterPro" id="IPR058922">
    <property type="entry name" value="WHD_DRP"/>
</dbReference>
<dbReference type="Gene3D" id="3.40.50.300">
    <property type="entry name" value="P-loop containing nucleotide triphosphate hydrolases"/>
    <property type="match status" value="1"/>
</dbReference>
<feature type="domain" description="Disease resistance R13L4/SHOC-2-like LRR" evidence="5">
    <location>
        <begin position="461"/>
        <end position="609"/>
    </location>
</feature>
<dbReference type="STRING" id="4555.K3Y1E3"/>
<dbReference type="InterPro" id="IPR055414">
    <property type="entry name" value="LRR_R13L4/SHOC2-like"/>
</dbReference>
<evidence type="ECO:0000313" key="6">
    <source>
        <dbReference type="EMBL" id="RCV22180.1"/>
    </source>
</evidence>
<organism evidence="6">
    <name type="scientific">Setaria italica</name>
    <name type="common">Foxtail millet</name>
    <name type="synonym">Panicum italicum</name>
    <dbReference type="NCBI Taxonomy" id="4555"/>
    <lineage>
        <taxon>Eukaryota</taxon>
        <taxon>Viridiplantae</taxon>
        <taxon>Streptophyta</taxon>
        <taxon>Embryophyta</taxon>
        <taxon>Tracheophyta</taxon>
        <taxon>Spermatophyta</taxon>
        <taxon>Magnoliopsida</taxon>
        <taxon>Liliopsida</taxon>
        <taxon>Poales</taxon>
        <taxon>Poaceae</taxon>
        <taxon>PACMAD clade</taxon>
        <taxon>Panicoideae</taxon>
        <taxon>Panicodae</taxon>
        <taxon>Paniceae</taxon>
        <taxon>Cenchrinae</taxon>
        <taxon>Setaria</taxon>
    </lineage>
</organism>
<feature type="domain" description="Disease resistance protein winged helix" evidence="4">
    <location>
        <begin position="344"/>
        <end position="415"/>
    </location>
</feature>
<evidence type="ECO:0000259" key="5">
    <source>
        <dbReference type="Pfam" id="PF23598"/>
    </source>
</evidence>
<feature type="domain" description="NB-ARC" evidence="3">
    <location>
        <begin position="109"/>
        <end position="161"/>
    </location>
</feature>
<dbReference type="EMBL" id="AGNK02002586">
    <property type="status" value="NOT_ANNOTATED_CDS"/>
    <property type="molecule type" value="Genomic_DNA"/>
</dbReference>
<dbReference type="Pfam" id="PF23598">
    <property type="entry name" value="LRR_14"/>
    <property type="match status" value="1"/>
</dbReference>
<keyword evidence="8" id="KW-1185">Reference proteome</keyword>
<dbReference type="EnsemblPlants" id="KQL11225">
    <property type="protein sequence ID" value="KQL11225"/>
    <property type="gene ID" value="SETIT_008008mg"/>
</dbReference>
<dbReference type="InterPro" id="IPR036388">
    <property type="entry name" value="WH-like_DNA-bd_sf"/>
</dbReference>
<dbReference type="GO" id="GO:0006952">
    <property type="term" value="P:defense response"/>
    <property type="evidence" value="ECO:0007669"/>
    <property type="project" value="UniProtKB-KW"/>
</dbReference>
<evidence type="ECO:0000259" key="4">
    <source>
        <dbReference type="Pfam" id="PF23559"/>
    </source>
</evidence>
<reference evidence="6" key="2">
    <citation type="submission" date="2015-07" db="EMBL/GenBank/DDBJ databases">
        <authorList>
            <person name="Noorani M."/>
        </authorList>
    </citation>
    <scope>NUCLEOTIDE SEQUENCE</scope>
    <source>
        <strain evidence="6">Yugu1</strain>
    </source>
</reference>
<gene>
    <name evidence="6" type="ORF">SETIT_4G200000v2</name>
</gene>
<keyword evidence="1" id="KW-0677">Repeat</keyword>
<dbReference type="Gene3D" id="3.80.10.10">
    <property type="entry name" value="Ribonuclease Inhibitor"/>
    <property type="match status" value="1"/>
</dbReference>
<name>K3Y1E3_SETIT</name>
<dbReference type="Gene3D" id="1.10.10.10">
    <property type="entry name" value="Winged helix-like DNA-binding domain superfamily/Winged helix DNA-binding domain"/>
    <property type="match status" value="1"/>
</dbReference>
<evidence type="ECO:0000256" key="1">
    <source>
        <dbReference type="ARBA" id="ARBA00022737"/>
    </source>
</evidence>